<comment type="caution">
    <text evidence="2">The sequence shown here is derived from an EMBL/GenBank/DDBJ whole genome shotgun (WGS) entry which is preliminary data.</text>
</comment>
<evidence type="ECO:0000313" key="2">
    <source>
        <dbReference type="EMBL" id="KAK4344779.1"/>
    </source>
</evidence>
<keyword evidence="3" id="KW-1185">Reference proteome</keyword>
<dbReference type="EMBL" id="JAVYJV010000019">
    <property type="protein sequence ID" value="KAK4344779.1"/>
    <property type="molecule type" value="Genomic_DNA"/>
</dbReference>
<reference evidence="2" key="1">
    <citation type="submission" date="2023-12" db="EMBL/GenBank/DDBJ databases">
        <title>Genome assembly of Anisodus tanguticus.</title>
        <authorList>
            <person name="Wang Y.-J."/>
        </authorList>
    </citation>
    <scope>NUCLEOTIDE SEQUENCE</scope>
    <source>
        <strain evidence="2">KB-2021</strain>
        <tissue evidence="2">Leaf</tissue>
    </source>
</reference>
<organism evidence="2 3">
    <name type="scientific">Anisodus tanguticus</name>
    <dbReference type="NCBI Taxonomy" id="243964"/>
    <lineage>
        <taxon>Eukaryota</taxon>
        <taxon>Viridiplantae</taxon>
        <taxon>Streptophyta</taxon>
        <taxon>Embryophyta</taxon>
        <taxon>Tracheophyta</taxon>
        <taxon>Spermatophyta</taxon>
        <taxon>Magnoliopsida</taxon>
        <taxon>eudicotyledons</taxon>
        <taxon>Gunneridae</taxon>
        <taxon>Pentapetalae</taxon>
        <taxon>asterids</taxon>
        <taxon>lamiids</taxon>
        <taxon>Solanales</taxon>
        <taxon>Solanaceae</taxon>
        <taxon>Solanoideae</taxon>
        <taxon>Hyoscyameae</taxon>
        <taxon>Anisodus</taxon>
    </lineage>
</organism>
<feature type="compositionally biased region" description="Low complexity" evidence="1">
    <location>
        <begin position="124"/>
        <end position="138"/>
    </location>
</feature>
<feature type="region of interest" description="Disordered" evidence="1">
    <location>
        <begin position="124"/>
        <end position="146"/>
    </location>
</feature>
<protein>
    <submittedName>
        <fullName evidence="2">Uncharacterized protein</fullName>
    </submittedName>
</protein>
<accession>A0AAE1R4S6</accession>
<name>A0AAE1R4S6_9SOLA</name>
<dbReference type="AlphaFoldDB" id="A0AAE1R4S6"/>
<sequence>MESFRGNRSVHLYGLHVIRSQPLCIARKSYVYICIPNESFKEPINTYLPKPSKIPESIHYQHDTIRLSQKMSVNISSGGRRALFSVSQHSLIIQLVVFAPHLPFHTERSWGSPNHFMQSSTSSLPSISSFTTLSSTRSDAQIAPPE</sequence>
<proteinExistence type="predicted"/>
<gene>
    <name evidence="2" type="ORF">RND71_034955</name>
</gene>
<dbReference type="Proteomes" id="UP001291623">
    <property type="component" value="Unassembled WGS sequence"/>
</dbReference>
<evidence type="ECO:0000256" key="1">
    <source>
        <dbReference type="SAM" id="MobiDB-lite"/>
    </source>
</evidence>
<evidence type="ECO:0000313" key="3">
    <source>
        <dbReference type="Proteomes" id="UP001291623"/>
    </source>
</evidence>